<evidence type="ECO:0000313" key="1">
    <source>
        <dbReference type="EMBL" id="GBP80432.1"/>
    </source>
</evidence>
<protein>
    <submittedName>
        <fullName evidence="1">Uncharacterized protein</fullName>
    </submittedName>
</protein>
<dbReference type="Proteomes" id="UP000299102">
    <property type="component" value="Unassembled WGS sequence"/>
</dbReference>
<keyword evidence="2" id="KW-1185">Reference proteome</keyword>
<accession>A0A4C1YZQ0</accession>
<gene>
    <name evidence="1" type="ORF">EVAR_59107_1</name>
</gene>
<proteinExistence type="predicted"/>
<name>A0A4C1YZQ0_EUMVA</name>
<evidence type="ECO:0000313" key="2">
    <source>
        <dbReference type="Proteomes" id="UP000299102"/>
    </source>
</evidence>
<dbReference type="EMBL" id="BGZK01001462">
    <property type="protein sequence ID" value="GBP80432.1"/>
    <property type="molecule type" value="Genomic_DNA"/>
</dbReference>
<sequence length="113" mass="12869">MYLRIVRQPTNTTSKCLLKNAFQVKGCRGGAELVTAADRTAERLTTRHVSGSRRLNSERRRGGSRQFLRVLERNRAILSCTLAFETERARGMKFAIQICQVALENTKPFREPT</sequence>
<dbReference type="AlphaFoldDB" id="A0A4C1YZQ0"/>
<organism evidence="1 2">
    <name type="scientific">Eumeta variegata</name>
    <name type="common">Bagworm moth</name>
    <name type="synonym">Eumeta japonica</name>
    <dbReference type="NCBI Taxonomy" id="151549"/>
    <lineage>
        <taxon>Eukaryota</taxon>
        <taxon>Metazoa</taxon>
        <taxon>Ecdysozoa</taxon>
        <taxon>Arthropoda</taxon>
        <taxon>Hexapoda</taxon>
        <taxon>Insecta</taxon>
        <taxon>Pterygota</taxon>
        <taxon>Neoptera</taxon>
        <taxon>Endopterygota</taxon>
        <taxon>Lepidoptera</taxon>
        <taxon>Glossata</taxon>
        <taxon>Ditrysia</taxon>
        <taxon>Tineoidea</taxon>
        <taxon>Psychidae</taxon>
        <taxon>Oiketicinae</taxon>
        <taxon>Eumeta</taxon>
    </lineage>
</organism>
<comment type="caution">
    <text evidence="1">The sequence shown here is derived from an EMBL/GenBank/DDBJ whole genome shotgun (WGS) entry which is preliminary data.</text>
</comment>
<reference evidence="1 2" key="1">
    <citation type="journal article" date="2019" name="Commun. Biol.">
        <title>The bagworm genome reveals a unique fibroin gene that provides high tensile strength.</title>
        <authorList>
            <person name="Kono N."/>
            <person name="Nakamura H."/>
            <person name="Ohtoshi R."/>
            <person name="Tomita M."/>
            <person name="Numata K."/>
            <person name="Arakawa K."/>
        </authorList>
    </citation>
    <scope>NUCLEOTIDE SEQUENCE [LARGE SCALE GENOMIC DNA]</scope>
</reference>